<dbReference type="Pfam" id="PF01195">
    <property type="entry name" value="Pept_tRNA_hydro"/>
    <property type="match status" value="1"/>
</dbReference>
<feature type="binding site" evidence="7">
    <location>
        <position position="64"/>
    </location>
    <ligand>
        <name>tRNA</name>
        <dbReference type="ChEBI" id="CHEBI:17843"/>
    </ligand>
</feature>
<dbReference type="PROSITE" id="PS01195">
    <property type="entry name" value="PEPT_TRNA_HYDROL_1"/>
    <property type="match status" value="1"/>
</dbReference>
<evidence type="ECO:0000256" key="8">
    <source>
        <dbReference type="RuleBase" id="RU000673"/>
    </source>
</evidence>
<feature type="binding site" evidence="7">
    <location>
        <position position="66"/>
    </location>
    <ligand>
        <name>tRNA</name>
        <dbReference type="ChEBI" id="CHEBI:17843"/>
    </ligand>
</feature>
<dbReference type="NCBIfam" id="TIGR00447">
    <property type="entry name" value="pth"/>
    <property type="match status" value="1"/>
</dbReference>
<dbReference type="GO" id="GO:0016787">
    <property type="term" value="F:hydrolase activity"/>
    <property type="evidence" value="ECO:0007669"/>
    <property type="project" value="UniProtKB-KW"/>
</dbReference>
<evidence type="ECO:0000256" key="6">
    <source>
        <dbReference type="ARBA" id="ARBA00050038"/>
    </source>
</evidence>
<dbReference type="EC" id="3.1.1.29" evidence="1 7"/>
<comment type="subunit">
    <text evidence="7">Monomer.</text>
</comment>
<keyword evidence="7" id="KW-0963">Cytoplasm</keyword>
<dbReference type="PANTHER" id="PTHR17224">
    <property type="entry name" value="PEPTIDYL-TRNA HYDROLASE"/>
    <property type="match status" value="1"/>
</dbReference>
<evidence type="ECO:0000256" key="9">
    <source>
        <dbReference type="RuleBase" id="RU004320"/>
    </source>
</evidence>
<protein>
    <recommendedName>
        <fullName evidence="6 7">Peptidyl-tRNA hydrolase</fullName>
        <shortName evidence="7">Pth</shortName>
        <ecNumber evidence="1 7">3.1.1.29</ecNumber>
    </recommendedName>
</protein>
<dbReference type="PROSITE" id="PS01196">
    <property type="entry name" value="PEPT_TRNA_HYDROL_2"/>
    <property type="match status" value="1"/>
</dbReference>
<reference evidence="10 11" key="1">
    <citation type="journal article" date="2013" name="Genome Announc.">
        <title>Complete Genome Sequence of a Chinese Strain of 'Candidatus Liberibacter asiaticus'.</title>
        <authorList>
            <person name="Lin H."/>
            <person name="Han C.S."/>
            <person name="Liu B."/>
            <person name="Lou B."/>
            <person name="Bai X."/>
            <person name="Deng C."/>
            <person name="Civerolo E.L."/>
            <person name="Gupta G."/>
        </authorList>
    </citation>
    <scope>NUCLEOTIDE SEQUENCE [LARGE SCALE GENOMIC DNA]</scope>
    <source>
        <strain evidence="11">gxpsy</strain>
    </source>
</reference>
<comment type="function">
    <text evidence="7">Hydrolyzes ribosome-free peptidyl-tRNAs (with 1 or more amino acids incorporated), which drop off the ribosome during protein synthesis, or as a result of ribosome stalling.</text>
</comment>
<dbReference type="InterPro" id="IPR001328">
    <property type="entry name" value="Pept_tRNA_hydro"/>
</dbReference>
<dbReference type="EMBL" id="CP004005">
    <property type="protein sequence ID" value="AGH16465.1"/>
    <property type="molecule type" value="Genomic_DNA"/>
</dbReference>
<evidence type="ECO:0000256" key="2">
    <source>
        <dbReference type="ARBA" id="ARBA00022555"/>
    </source>
</evidence>
<comment type="catalytic activity">
    <reaction evidence="7 8">
        <text>an N-acyl-L-alpha-aminoacyl-tRNA + H2O = an N-acyl-L-amino acid + a tRNA + H(+)</text>
        <dbReference type="Rhea" id="RHEA:54448"/>
        <dbReference type="Rhea" id="RHEA-COMP:10123"/>
        <dbReference type="Rhea" id="RHEA-COMP:13883"/>
        <dbReference type="ChEBI" id="CHEBI:15377"/>
        <dbReference type="ChEBI" id="CHEBI:15378"/>
        <dbReference type="ChEBI" id="CHEBI:59874"/>
        <dbReference type="ChEBI" id="CHEBI:78442"/>
        <dbReference type="ChEBI" id="CHEBI:138191"/>
        <dbReference type="EC" id="3.1.1.29"/>
    </reaction>
</comment>
<dbReference type="Gene3D" id="3.40.50.1470">
    <property type="entry name" value="Peptidyl-tRNA hydrolase"/>
    <property type="match status" value="1"/>
</dbReference>
<dbReference type="InterPro" id="IPR036416">
    <property type="entry name" value="Pept_tRNA_hydro_sf"/>
</dbReference>
<dbReference type="HAMAP" id="MF_00083">
    <property type="entry name" value="Pept_tRNA_hydro_bact"/>
    <property type="match status" value="1"/>
</dbReference>
<feature type="site" description="Discriminates between blocked and unblocked aminoacyl-tRNA" evidence="7">
    <location>
        <position position="9"/>
    </location>
</feature>
<comment type="similarity">
    <text evidence="5 7 9">Belongs to the PTH family.</text>
</comment>
<evidence type="ECO:0000256" key="4">
    <source>
        <dbReference type="ARBA" id="ARBA00022884"/>
    </source>
</evidence>
<comment type="subcellular location">
    <subcellularLocation>
        <location evidence="7">Cytoplasm</location>
    </subcellularLocation>
</comment>
<proteinExistence type="inferred from homology"/>
<evidence type="ECO:0000256" key="7">
    <source>
        <dbReference type="HAMAP-Rule" id="MF_00083"/>
    </source>
</evidence>
<feature type="binding site" evidence="7">
    <location>
        <position position="113"/>
    </location>
    <ligand>
        <name>tRNA</name>
        <dbReference type="ChEBI" id="CHEBI:17843"/>
    </ligand>
</feature>
<keyword evidence="4 7" id="KW-0694">RNA-binding</keyword>
<name>A0ABM5NEE8_LIBAS</name>
<dbReference type="RefSeq" id="WP_012778445.1">
    <property type="nucleotide sequence ID" value="NC_020549.1"/>
</dbReference>
<dbReference type="SUPFAM" id="SSF53178">
    <property type="entry name" value="Peptidyl-tRNA hydrolase-like"/>
    <property type="match status" value="1"/>
</dbReference>
<dbReference type="Proteomes" id="UP000011820">
    <property type="component" value="Chromosome"/>
</dbReference>
<accession>A0ABM5NEE8</accession>
<dbReference type="InterPro" id="IPR018171">
    <property type="entry name" value="Pept_tRNA_hydro_CS"/>
</dbReference>
<keyword evidence="11" id="KW-1185">Reference proteome</keyword>
<feature type="active site" description="Proton acceptor" evidence="7">
    <location>
        <position position="19"/>
    </location>
</feature>
<feature type="site" description="Stabilizes the basic form of H active site to accept a proton" evidence="7">
    <location>
        <position position="92"/>
    </location>
</feature>
<feature type="binding site" evidence="7">
    <location>
        <position position="14"/>
    </location>
    <ligand>
        <name>tRNA</name>
        <dbReference type="ChEBI" id="CHEBI:17843"/>
    </ligand>
</feature>
<comment type="function">
    <text evidence="7">Catalyzes the release of premature peptidyl moieties from peptidyl-tRNA molecules trapped in stalled 50S ribosomal subunits, and thus maintains levels of free tRNAs and 50S ribosomes.</text>
</comment>
<evidence type="ECO:0000313" key="11">
    <source>
        <dbReference type="Proteomes" id="UP000011820"/>
    </source>
</evidence>
<dbReference type="PANTHER" id="PTHR17224:SF1">
    <property type="entry name" value="PEPTIDYL-TRNA HYDROLASE"/>
    <property type="match status" value="1"/>
</dbReference>
<dbReference type="CDD" id="cd00462">
    <property type="entry name" value="PTH"/>
    <property type="match status" value="1"/>
</dbReference>
<gene>
    <name evidence="7" type="primary">pth</name>
    <name evidence="10" type="ORF">WSI_00465</name>
</gene>
<keyword evidence="3 7" id="KW-0378">Hydrolase</keyword>
<evidence type="ECO:0000256" key="1">
    <source>
        <dbReference type="ARBA" id="ARBA00013260"/>
    </source>
</evidence>
<evidence type="ECO:0000313" key="10">
    <source>
        <dbReference type="EMBL" id="AGH16465.1"/>
    </source>
</evidence>
<dbReference type="GeneID" id="93076465"/>
<evidence type="ECO:0000256" key="5">
    <source>
        <dbReference type="ARBA" id="ARBA00038063"/>
    </source>
</evidence>
<sequence length="189" mass="21496">MFIVAGLGNPGHEYCENRHNIGFMCIDRIHSFHFFPAWKKKFHAEISEGQLDGLRTILIKPQTFMNLSGQSLLEVMNFYKLPNLENYLVIHDDLDLDFGTLRLKTGGGDAGHNGLKSISEKCGKNYKRLRIGIGRPPDTAHIIRHVLGNFSSPERYFLLPIIDNIARSLPLLAKREDVSFLNHIVSVRK</sequence>
<organism evidence="10 11">
    <name type="scientific">Candidatus Liberibacter asiaticus str. gxpsy</name>
    <dbReference type="NCBI Taxonomy" id="1174529"/>
    <lineage>
        <taxon>Bacteria</taxon>
        <taxon>Pseudomonadati</taxon>
        <taxon>Pseudomonadota</taxon>
        <taxon>Alphaproteobacteria</taxon>
        <taxon>Hyphomicrobiales</taxon>
        <taxon>Rhizobiaceae</taxon>
        <taxon>Liberibacter</taxon>
    </lineage>
</organism>
<keyword evidence="2 7" id="KW-0820">tRNA-binding</keyword>
<evidence type="ECO:0000256" key="3">
    <source>
        <dbReference type="ARBA" id="ARBA00022801"/>
    </source>
</evidence>